<dbReference type="EMBL" id="UINC01075746">
    <property type="protein sequence ID" value="SVC14233.1"/>
    <property type="molecule type" value="Genomic_DNA"/>
</dbReference>
<reference evidence="2" key="1">
    <citation type="submission" date="2018-05" db="EMBL/GenBank/DDBJ databases">
        <authorList>
            <person name="Lanie J.A."/>
            <person name="Ng W.-L."/>
            <person name="Kazmierczak K.M."/>
            <person name="Andrzejewski T.M."/>
            <person name="Davidsen T.M."/>
            <person name="Wayne K.J."/>
            <person name="Tettelin H."/>
            <person name="Glass J.I."/>
            <person name="Rusch D."/>
            <person name="Podicherti R."/>
            <person name="Tsui H.-C.T."/>
            <person name="Winkler M.E."/>
        </authorList>
    </citation>
    <scope>NUCLEOTIDE SEQUENCE</scope>
</reference>
<dbReference type="PROSITE" id="PS51257">
    <property type="entry name" value="PROKAR_LIPOPROTEIN"/>
    <property type="match status" value="1"/>
</dbReference>
<organism evidence="2">
    <name type="scientific">marine metagenome</name>
    <dbReference type="NCBI Taxonomy" id="408172"/>
    <lineage>
        <taxon>unclassified sequences</taxon>
        <taxon>metagenomes</taxon>
        <taxon>ecological metagenomes</taxon>
    </lineage>
</organism>
<dbReference type="InterPro" id="IPR036259">
    <property type="entry name" value="MFS_trans_sf"/>
</dbReference>
<evidence type="ECO:0000313" key="2">
    <source>
        <dbReference type="EMBL" id="SVC14233.1"/>
    </source>
</evidence>
<dbReference type="SUPFAM" id="SSF103473">
    <property type="entry name" value="MFS general substrate transporter"/>
    <property type="match status" value="1"/>
</dbReference>
<sequence length="98" mass="10708">MHNAKRLAVFGLFFFSGSCALVYQITWMRLFRLVMGNTVFTSATVLTAFMAGLAIGSFVAGRLTDRSAHPLRAYAWLEVLIGLCGFAMIPAFNALTPV</sequence>
<protein>
    <submittedName>
        <fullName evidence="2">Uncharacterized protein</fullName>
    </submittedName>
</protein>
<feature type="transmembrane region" description="Helical" evidence="1">
    <location>
        <begin position="39"/>
        <end position="61"/>
    </location>
</feature>
<evidence type="ECO:0000256" key="1">
    <source>
        <dbReference type="SAM" id="Phobius"/>
    </source>
</evidence>
<feature type="transmembrane region" description="Helical" evidence="1">
    <location>
        <begin position="73"/>
        <end position="92"/>
    </location>
</feature>
<keyword evidence="1" id="KW-0472">Membrane</keyword>
<keyword evidence="1" id="KW-0812">Transmembrane</keyword>
<keyword evidence="1" id="KW-1133">Transmembrane helix</keyword>
<dbReference type="AlphaFoldDB" id="A0A382JSN0"/>
<proteinExistence type="predicted"/>
<name>A0A382JSN0_9ZZZZ</name>
<gene>
    <name evidence="2" type="ORF">METZ01_LOCUS267087</name>
</gene>
<accession>A0A382JSN0</accession>
<feature type="non-terminal residue" evidence="2">
    <location>
        <position position="98"/>
    </location>
</feature>